<reference evidence="3" key="1">
    <citation type="journal article" date="2019" name="Int. J. Syst. Evol. Microbiol.">
        <title>The Global Catalogue of Microorganisms (GCM) 10K type strain sequencing project: providing services to taxonomists for standard genome sequencing and annotation.</title>
        <authorList>
            <consortium name="The Broad Institute Genomics Platform"/>
            <consortium name="The Broad Institute Genome Sequencing Center for Infectious Disease"/>
            <person name="Wu L."/>
            <person name="Ma J."/>
        </authorList>
    </citation>
    <scope>NUCLEOTIDE SEQUENCE [LARGE SCALE GENOMIC DNA]</scope>
    <source>
        <strain evidence="3">KCTC 42911</strain>
    </source>
</reference>
<protein>
    <submittedName>
        <fullName evidence="2">GNAT family N-acetyltransferase</fullName>
    </submittedName>
</protein>
<feature type="domain" description="BioF2-like acetyltransferase" evidence="1">
    <location>
        <begin position="199"/>
        <end position="344"/>
    </location>
</feature>
<keyword evidence="3" id="KW-1185">Reference proteome</keyword>
<evidence type="ECO:0000313" key="2">
    <source>
        <dbReference type="EMBL" id="MFC3614326.1"/>
    </source>
</evidence>
<proteinExistence type="predicted"/>
<dbReference type="Gene3D" id="3.40.630.30">
    <property type="match status" value="1"/>
</dbReference>
<gene>
    <name evidence="2" type="ORF">ACFORG_11185</name>
</gene>
<dbReference type="Proteomes" id="UP001595629">
    <property type="component" value="Unassembled WGS sequence"/>
</dbReference>
<dbReference type="InterPro" id="IPR016181">
    <property type="entry name" value="Acyl_CoA_acyltransferase"/>
</dbReference>
<dbReference type="EMBL" id="JBHRXI010000010">
    <property type="protein sequence ID" value="MFC3614326.1"/>
    <property type="molecule type" value="Genomic_DNA"/>
</dbReference>
<dbReference type="Pfam" id="PF13480">
    <property type="entry name" value="Acetyltransf_6"/>
    <property type="match status" value="1"/>
</dbReference>
<accession>A0ABV7TFD9</accession>
<comment type="caution">
    <text evidence="2">The sequence shown here is derived from an EMBL/GenBank/DDBJ whole genome shotgun (WGS) entry which is preliminary data.</text>
</comment>
<evidence type="ECO:0000259" key="1">
    <source>
        <dbReference type="Pfam" id="PF13480"/>
    </source>
</evidence>
<evidence type="ECO:0000313" key="3">
    <source>
        <dbReference type="Proteomes" id="UP001595629"/>
    </source>
</evidence>
<organism evidence="2 3">
    <name type="scientific">Lutimaribacter marinistellae</name>
    <dbReference type="NCBI Taxonomy" id="1820329"/>
    <lineage>
        <taxon>Bacteria</taxon>
        <taxon>Pseudomonadati</taxon>
        <taxon>Pseudomonadota</taxon>
        <taxon>Alphaproteobacteria</taxon>
        <taxon>Rhodobacterales</taxon>
        <taxon>Roseobacteraceae</taxon>
        <taxon>Lutimaribacter</taxon>
    </lineage>
</organism>
<sequence>MDGAPLLTPPDADLGIRVARIDRFDAFQRLRDDWQALEARDPEGTVFLSWDWLAQGFRENPGQWMVIAIFAADRLIATFPLRTKVRWSKSRAEFQTELAAGGLFLWSEYTGFLCDPDWEDVAMTVFAEALQDLPWHDLTLRYEASARRADLFLRAFPEDTFRTGFRDYHINKGQTNNLLCPYVDLPDDYETWLGEGPGKNTRQKIRRFTRRYLDSGTLRVEQSKGAMLKSDLAATLKLWMRKWAPVKGPETAKRVAGNYMKILAAADRQGLLYLPVLRDGGRVIGGLGHILDPLHKRVHFILAGRDETVSGNHVGLLLHSQSIRWSIAQGYNVYDFCHGNEPYKYSFGSVDREVRYFSVRRRSGARHSMLDPLNNAQALARVLGFIENGRRQEAALGCRQVLGQLQAEL</sequence>
<name>A0ABV7TFD9_9RHOB</name>
<dbReference type="InterPro" id="IPR038740">
    <property type="entry name" value="BioF2-like_GNAT_dom"/>
</dbReference>
<dbReference type="SUPFAM" id="SSF55729">
    <property type="entry name" value="Acyl-CoA N-acyltransferases (Nat)"/>
    <property type="match status" value="1"/>
</dbReference>
<dbReference type="RefSeq" id="WP_386735529.1">
    <property type="nucleotide sequence ID" value="NZ_JBHRXI010000010.1"/>
</dbReference>